<feature type="domain" description="Protein kinase" evidence="6">
    <location>
        <begin position="7"/>
        <end position="336"/>
    </location>
</feature>
<dbReference type="PROSITE" id="PS00108">
    <property type="entry name" value="PROTEIN_KINASE_ST"/>
    <property type="match status" value="1"/>
</dbReference>
<evidence type="ECO:0000256" key="2">
    <source>
        <dbReference type="ARBA" id="ARBA00022679"/>
    </source>
</evidence>
<dbReference type="Proteomes" id="UP000094236">
    <property type="component" value="Unassembled WGS sequence"/>
</dbReference>
<organism evidence="7 8">
    <name type="scientific">Pachysolen tannophilus NRRL Y-2460</name>
    <dbReference type="NCBI Taxonomy" id="669874"/>
    <lineage>
        <taxon>Eukaryota</taxon>
        <taxon>Fungi</taxon>
        <taxon>Dikarya</taxon>
        <taxon>Ascomycota</taxon>
        <taxon>Saccharomycotina</taxon>
        <taxon>Pichiomycetes</taxon>
        <taxon>Pachysolenaceae</taxon>
        <taxon>Pachysolen</taxon>
    </lineage>
</organism>
<keyword evidence="8" id="KW-1185">Reference proteome</keyword>
<sequence length="336" mass="38103">MEKNKLYINRKRIYSGPFSAVYKAEVGLGNGVNEVALKITDPMDDRPPHNSRIELKTLMRLNGKGGKDYNVIELLDDFEIGDELIMVFPFYPFNLEDVIKANSKKKINLFGNIFNKDCEDKENDDSSLAINRINKLPLSRAKEMVIALAKSLSFLHKNKIIHRDIKPENILFKSLDSDPVLIDFGISWTAPDNYGKEPSTKKITDIATGLYKAPELMFSLNTYSSAVDIWALAIVMTLIYSQNCEPILDNDGNFSDLALLSSILQKFGTQNLSNWEEVKHIDTFQKMNFFPQKGLSVDEILPRCDDINMKKIFTKATIYQSSSRITADEILDLLVA</sequence>
<dbReference type="Gene3D" id="1.10.510.10">
    <property type="entry name" value="Transferase(Phosphotransferase) domain 1"/>
    <property type="match status" value="1"/>
</dbReference>
<dbReference type="GO" id="GO:0005524">
    <property type="term" value="F:ATP binding"/>
    <property type="evidence" value="ECO:0007669"/>
    <property type="project" value="UniProtKB-KW"/>
</dbReference>
<evidence type="ECO:0000256" key="3">
    <source>
        <dbReference type="ARBA" id="ARBA00022741"/>
    </source>
</evidence>
<dbReference type="InterPro" id="IPR050494">
    <property type="entry name" value="Ser_Thr_dual-spec_kinase"/>
</dbReference>
<evidence type="ECO:0000256" key="5">
    <source>
        <dbReference type="ARBA" id="ARBA00022840"/>
    </source>
</evidence>
<keyword evidence="1" id="KW-0723">Serine/threonine-protein kinase</keyword>
<dbReference type="AlphaFoldDB" id="A0A1E4TS58"/>
<keyword evidence="4" id="KW-0418">Kinase</keyword>
<dbReference type="InterPro" id="IPR011009">
    <property type="entry name" value="Kinase-like_dom_sf"/>
</dbReference>
<dbReference type="Gene3D" id="3.30.200.20">
    <property type="entry name" value="Phosphorylase Kinase, domain 1"/>
    <property type="match status" value="1"/>
</dbReference>
<dbReference type="GO" id="GO:0004674">
    <property type="term" value="F:protein serine/threonine kinase activity"/>
    <property type="evidence" value="ECO:0007669"/>
    <property type="project" value="UniProtKB-KW"/>
</dbReference>
<keyword evidence="2" id="KW-0808">Transferase</keyword>
<dbReference type="PANTHER" id="PTHR24058">
    <property type="entry name" value="DUAL SPECIFICITY PROTEIN KINASE"/>
    <property type="match status" value="1"/>
</dbReference>
<reference evidence="8" key="1">
    <citation type="submission" date="2016-05" db="EMBL/GenBank/DDBJ databases">
        <title>Comparative genomics of biotechnologically important yeasts.</title>
        <authorList>
            <consortium name="DOE Joint Genome Institute"/>
            <person name="Riley R."/>
            <person name="Haridas S."/>
            <person name="Wolfe K.H."/>
            <person name="Lopes M.R."/>
            <person name="Hittinger C.T."/>
            <person name="Goker M."/>
            <person name="Salamov A."/>
            <person name="Wisecaver J."/>
            <person name="Long T.M."/>
            <person name="Aerts A.L."/>
            <person name="Barry K."/>
            <person name="Choi C."/>
            <person name="Clum A."/>
            <person name="Coughlan A.Y."/>
            <person name="Deshpande S."/>
            <person name="Douglass A.P."/>
            <person name="Hanson S.J."/>
            <person name="Klenk H.-P."/>
            <person name="Labutti K."/>
            <person name="Lapidus A."/>
            <person name="Lindquist E."/>
            <person name="Lipzen A."/>
            <person name="Meier-Kolthoff J.P."/>
            <person name="Ohm R.A."/>
            <person name="Otillar R.P."/>
            <person name="Pangilinan J."/>
            <person name="Peng Y."/>
            <person name="Rokas A."/>
            <person name="Rosa C.A."/>
            <person name="Scheuner C."/>
            <person name="Sibirny A.A."/>
            <person name="Slot J.C."/>
            <person name="Stielow J.B."/>
            <person name="Sun H."/>
            <person name="Kurtzman C.P."/>
            <person name="Blackwell M."/>
            <person name="Grigoriev I.V."/>
            <person name="Jeffries T.W."/>
        </authorList>
    </citation>
    <scope>NUCLEOTIDE SEQUENCE [LARGE SCALE GENOMIC DNA]</scope>
    <source>
        <strain evidence="8">NRRL Y-2460</strain>
    </source>
</reference>
<evidence type="ECO:0000256" key="4">
    <source>
        <dbReference type="ARBA" id="ARBA00022777"/>
    </source>
</evidence>
<proteinExistence type="predicted"/>
<dbReference type="SUPFAM" id="SSF56112">
    <property type="entry name" value="Protein kinase-like (PK-like)"/>
    <property type="match status" value="1"/>
</dbReference>
<dbReference type="PROSITE" id="PS50011">
    <property type="entry name" value="PROTEIN_KINASE_DOM"/>
    <property type="match status" value="1"/>
</dbReference>
<evidence type="ECO:0000313" key="8">
    <source>
        <dbReference type="Proteomes" id="UP000094236"/>
    </source>
</evidence>
<dbReference type="Pfam" id="PF00069">
    <property type="entry name" value="Pkinase"/>
    <property type="match status" value="1"/>
</dbReference>
<evidence type="ECO:0000256" key="1">
    <source>
        <dbReference type="ARBA" id="ARBA00022527"/>
    </source>
</evidence>
<dbReference type="InterPro" id="IPR008271">
    <property type="entry name" value="Ser/Thr_kinase_AS"/>
</dbReference>
<keyword evidence="3" id="KW-0547">Nucleotide-binding</keyword>
<name>A0A1E4TS58_PACTA</name>
<dbReference type="EMBL" id="KV454015">
    <property type="protein sequence ID" value="ODV94593.1"/>
    <property type="molecule type" value="Genomic_DNA"/>
</dbReference>
<protein>
    <recommendedName>
        <fullName evidence="6">Protein kinase domain-containing protein</fullName>
    </recommendedName>
</protein>
<evidence type="ECO:0000313" key="7">
    <source>
        <dbReference type="EMBL" id="ODV94593.1"/>
    </source>
</evidence>
<accession>A0A1E4TS58</accession>
<dbReference type="SMART" id="SM00220">
    <property type="entry name" value="S_TKc"/>
    <property type="match status" value="1"/>
</dbReference>
<evidence type="ECO:0000259" key="6">
    <source>
        <dbReference type="PROSITE" id="PS50011"/>
    </source>
</evidence>
<gene>
    <name evidence="7" type="ORF">PACTADRAFT_50468</name>
</gene>
<keyword evidence="5" id="KW-0067">ATP-binding</keyword>
<dbReference type="InterPro" id="IPR000719">
    <property type="entry name" value="Prot_kinase_dom"/>
</dbReference>
<dbReference type="OrthoDB" id="413582at2759"/>
<dbReference type="STRING" id="669874.A0A1E4TS58"/>